<evidence type="ECO:0000313" key="8">
    <source>
        <dbReference type="Proteomes" id="UP001597361"/>
    </source>
</evidence>
<keyword evidence="6" id="KW-0732">Signal</keyword>
<protein>
    <recommendedName>
        <fullName evidence="3 6">Arabinogalactan endo-beta-1,4-galactanase</fullName>
        <ecNumber evidence="3 6">3.2.1.89</ecNumber>
    </recommendedName>
</protein>
<feature type="signal peptide" evidence="6">
    <location>
        <begin position="1"/>
        <end position="23"/>
    </location>
</feature>
<organism evidence="7 8">
    <name type="scientific">Belliella marina</name>
    <dbReference type="NCBI Taxonomy" id="1644146"/>
    <lineage>
        <taxon>Bacteria</taxon>
        <taxon>Pseudomonadati</taxon>
        <taxon>Bacteroidota</taxon>
        <taxon>Cytophagia</taxon>
        <taxon>Cytophagales</taxon>
        <taxon>Cyclobacteriaceae</taxon>
        <taxon>Belliella</taxon>
    </lineage>
</organism>
<gene>
    <name evidence="7" type="ORF">ACFSKL_04565</name>
</gene>
<feature type="chain" id="PRO_5044989814" description="Arabinogalactan endo-beta-1,4-galactanase" evidence="6">
    <location>
        <begin position="24"/>
        <end position="660"/>
    </location>
</feature>
<dbReference type="RefSeq" id="WP_376883889.1">
    <property type="nucleotide sequence ID" value="NZ_JBHUHR010000015.1"/>
</dbReference>
<dbReference type="InterPro" id="IPR017853">
    <property type="entry name" value="GH"/>
</dbReference>
<evidence type="ECO:0000256" key="1">
    <source>
        <dbReference type="ARBA" id="ARBA00001695"/>
    </source>
</evidence>
<proteinExistence type="inferred from homology"/>
<dbReference type="Proteomes" id="UP001597361">
    <property type="component" value="Unassembled WGS sequence"/>
</dbReference>
<dbReference type="EMBL" id="JBHUHR010000015">
    <property type="protein sequence ID" value="MFD2034050.1"/>
    <property type="molecule type" value="Genomic_DNA"/>
</dbReference>
<comment type="similarity">
    <text evidence="2 6">Belongs to the glycosyl hydrolase 53 family.</text>
</comment>
<evidence type="ECO:0000256" key="4">
    <source>
        <dbReference type="ARBA" id="ARBA00022801"/>
    </source>
</evidence>
<reference evidence="8" key="1">
    <citation type="journal article" date="2019" name="Int. J. Syst. Evol. Microbiol.">
        <title>The Global Catalogue of Microorganisms (GCM) 10K type strain sequencing project: providing services to taxonomists for standard genome sequencing and annotation.</title>
        <authorList>
            <consortium name="The Broad Institute Genomics Platform"/>
            <consortium name="The Broad Institute Genome Sequencing Center for Infectious Disease"/>
            <person name="Wu L."/>
            <person name="Ma J."/>
        </authorList>
    </citation>
    <scope>NUCLEOTIDE SEQUENCE [LARGE SCALE GENOMIC DNA]</scope>
    <source>
        <strain evidence="8">CGMCC 1.15180</strain>
    </source>
</reference>
<dbReference type="Gene3D" id="3.20.20.80">
    <property type="entry name" value="Glycosidases"/>
    <property type="match status" value="2"/>
</dbReference>
<dbReference type="SUPFAM" id="SSF51445">
    <property type="entry name" value="(Trans)glycosidases"/>
    <property type="match status" value="2"/>
</dbReference>
<keyword evidence="8" id="KW-1185">Reference proteome</keyword>
<evidence type="ECO:0000256" key="6">
    <source>
        <dbReference type="RuleBase" id="RU361192"/>
    </source>
</evidence>
<dbReference type="EC" id="3.2.1.89" evidence="3 6"/>
<dbReference type="InterPro" id="IPR011683">
    <property type="entry name" value="Glyco_hydro_53"/>
</dbReference>
<evidence type="ECO:0000256" key="2">
    <source>
        <dbReference type="ARBA" id="ARBA00010687"/>
    </source>
</evidence>
<dbReference type="PANTHER" id="PTHR34983:SF1">
    <property type="entry name" value="ARABINOGALACTAN ENDO-BETA-1,4-GALACTANASE A"/>
    <property type="match status" value="1"/>
</dbReference>
<evidence type="ECO:0000256" key="5">
    <source>
        <dbReference type="ARBA" id="ARBA00023295"/>
    </source>
</evidence>
<comment type="catalytic activity">
    <reaction evidence="1 6">
        <text>The enzyme specifically hydrolyzes (1-&gt;4)-beta-D-galactosidic linkages in type I arabinogalactans.</text>
        <dbReference type="EC" id="3.2.1.89"/>
    </reaction>
</comment>
<name>A0ABW4VMT9_9BACT</name>
<accession>A0ABW4VMT9</accession>
<keyword evidence="4 6" id="KW-0378">Hydrolase</keyword>
<evidence type="ECO:0000256" key="3">
    <source>
        <dbReference type="ARBA" id="ARBA00012556"/>
    </source>
</evidence>
<dbReference type="PANTHER" id="PTHR34983">
    <property type="entry name" value="ARABINOGALACTAN ENDO-BETA-1,4-GALACTANASE A"/>
    <property type="match status" value="1"/>
</dbReference>
<evidence type="ECO:0000313" key="7">
    <source>
        <dbReference type="EMBL" id="MFD2034050.1"/>
    </source>
</evidence>
<keyword evidence="5 6" id="KW-0326">Glycosidase</keyword>
<dbReference type="Pfam" id="PF07745">
    <property type="entry name" value="Glyco_hydro_53"/>
    <property type="match status" value="2"/>
</dbReference>
<comment type="caution">
    <text evidence="7">The sequence shown here is derived from an EMBL/GenBank/DDBJ whole genome shotgun (WGS) entry which is preliminary data.</text>
</comment>
<sequence length="660" mass="75277">MNLKKLRILSLLFLMTLSVSSFASKNEEKKFRIGADISFVPQVEAQGMKFYDENNVERDVVEILANNHFNSIRLRIFVDPRAEKGYSKEGFCDLENTLAMAKRIKKAGMEFTLDFHYSDTWADPDKQFKPSSWEGASGKALEDSVYNYTKRVLTVLKKEGVAPDMVQVGNEINHGMIWPEGKLMDDATEDDWKTLMGLYVAGQKAVRETLPDSKLMVHLALGGQNGLSRDFLDKMKLYGAEYDVVGLSYYEKWHGTYSDLKENLDDLANTYGKPIVVCEYGANQENIKIINDIVRSIPDNLGMGTMAWEPLRAYFGKDGKPVKEFFAIYEQIHQQYEDPNFSPKVDLPIERTLAIEKPIIGADISFVPQMEARGTKYTDKGVEKDVVEILKDNSFNWIRLRLFVDPTSEGGYSKEGYCGLEETIKMAKRVKAAGMKFLLDFHYSDTWADPGKQFMPVSWAELKGSALEGKIYSYTNEVVRRFIDEGLRPEMIQIGNEIHNGMLWPVGKIEGDSAESFCLLLRGASAAVREVDPDIGIMVHIAKAHDLKNSIKFFDKIISRDVKFDIIGQSYYPEWHGNLENMESNMIEIANRYHKPIIIVEYKEHKKEVNEIVKNLPNGLGLGTFIWEATSPRWGDLFDRNGATNKNMKIYPVFYNDYSK</sequence>